<feature type="transmembrane region" description="Helical" evidence="2">
    <location>
        <begin position="116"/>
        <end position="138"/>
    </location>
</feature>
<keyword evidence="2" id="KW-0812">Transmembrane</keyword>
<protein>
    <submittedName>
        <fullName evidence="3">Uncharacterized protein</fullName>
    </submittedName>
</protein>
<feature type="region of interest" description="Disordered" evidence="1">
    <location>
        <begin position="39"/>
        <end position="78"/>
    </location>
</feature>
<organism evidence="3 4">
    <name type="scientific">Pinctada imbricata</name>
    <name type="common">Atlantic pearl-oyster</name>
    <name type="synonym">Pinctada martensii</name>
    <dbReference type="NCBI Taxonomy" id="66713"/>
    <lineage>
        <taxon>Eukaryota</taxon>
        <taxon>Metazoa</taxon>
        <taxon>Spiralia</taxon>
        <taxon>Lophotrochozoa</taxon>
        <taxon>Mollusca</taxon>
        <taxon>Bivalvia</taxon>
        <taxon>Autobranchia</taxon>
        <taxon>Pteriomorphia</taxon>
        <taxon>Pterioida</taxon>
        <taxon>Pterioidea</taxon>
        <taxon>Pteriidae</taxon>
        <taxon>Pinctada</taxon>
    </lineage>
</organism>
<proteinExistence type="predicted"/>
<gene>
    <name evidence="3" type="ORF">FSP39_023278</name>
</gene>
<keyword evidence="2" id="KW-0472">Membrane</keyword>
<dbReference type="Proteomes" id="UP001186944">
    <property type="component" value="Unassembled WGS sequence"/>
</dbReference>
<comment type="caution">
    <text evidence="3">The sequence shown here is derived from an EMBL/GenBank/DDBJ whole genome shotgun (WGS) entry which is preliminary data.</text>
</comment>
<accession>A0AA88Y859</accession>
<evidence type="ECO:0000313" key="4">
    <source>
        <dbReference type="Proteomes" id="UP001186944"/>
    </source>
</evidence>
<dbReference type="EMBL" id="VSWD01000009">
    <property type="protein sequence ID" value="KAK3094038.1"/>
    <property type="molecule type" value="Genomic_DNA"/>
</dbReference>
<evidence type="ECO:0000256" key="2">
    <source>
        <dbReference type="SAM" id="Phobius"/>
    </source>
</evidence>
<reference evidence="3" key="1">
    <citation type="submission" date="2019-08" db="EMBL/GenBank/DDBJ databases">
        <title>The improved chromosome-level genome for the pearl oyster Pinctada fucata martensii using PacBio sequencing and Hi-C.</title>
        <authorList>
            <person name="Zheng Z."/>
        </authorList>
    </citation>
    <scope>NUCLEOTIDE SEQUENCE</scope>
    <source>
        <strain evidence="3">ZZ-2019</strain>
        <tissue evidence="3">Adductor muscle</tissue>
    </source>
</reference>
<name>A0AA88Y859_PINIB</name>
<sequence>MKYESSGTYKWRTVTCSDTYRYICTKSVAAWTSLPQTTTSSTVTSTTTSTTTTTPTTTIPTTTTTTTATSSSTTTTQTGVAPTKPWWWVEYDADGLAIGQNGLSFKESRPEVKSGIIGLAIGFATFFIVTITICVCWLRCCKKHADKLISAEENESDKKDVKVFDEGVLVASSEIKYYP</sequence>
<evidence type="ECO:0000313" key="3">
    <source>
        <dbReference type="EMBL" id="KAK3094038.1"/>
    </source>
</evidence>
<dbReference type="AlphaFoldDB" id="A0AA88Y859"/>
<keyword evidence="2" id="KW-1133">Transmembrane helix</keyword>
<evidence type="ECO:0000256" key="1">
    <source>
        <dbReference type="SAM" id="MobiDB-lite"/>
    </source>
</evidence>
<keyword evidence="4" id="KW-1185">Reference proteome</keyword>